<feature type="non-terminal residue" evidence="2">
    <location>
        <position position="52"/>
    </location>
</feature>
<feature type="domain" description="RecA-like N-terminal" evidence="1">
    <location>
        <begin position="17"/>
        <end position="52"/>
    </location>
</feature>
<dbReference type="EMBL" id="PCXU01000037">
    <property type="protein sequence ID" value="PIR43127.1"/>
    <property type="molecule type" value="Genomic_DNA"/>
</dbReference>
<name>A0A2H0R9I0_UNCKA</name>
<evidence type="ECO:0000259" key="1">
    <source>
        <dbReference type="Pfam" id="PF00154"/>
    </source>
</evidence>
<accession>A0A2H0R9I0</accession>
<evidence type="ECO:0000313" key="3">
    <source>
        <dbReference type="Proteomes" id="UP000230214"/>
    </source>
</evidence>
<sequence>MLAKNVKQSVDSGKNEALKSAISQIEKEFGTGSVLKLGESSRNRDIEIIKTG</sequence>
<protein>
    <submittedName>
        <fullName evidence="2">Recombinase RecA</fullName>
    </submittedName>
</protein>
<evidence type="ECO:0000313" key="2">
    <source>
        <dbReference type="EMBL" id="PIR43127.1"/>
    </source>
</evidence>
<gene>
    <name evidence="2" type="primary">recA</name>
    <name evidence="2" type="ORF">COV24_04400</name>
</gene>
<comment type="caution">
    <text evidence="2">The sequence shown here is derived from an EMBL/GenBank/DDBJ whole genome shotgun (WGS) entry which is preliminary data.</text>
</comment>
<organism evidence="2 3">
    <name type="scientific">candidate division WWE3 bacterium CG10_big_fil_rev_8_21_14_0_10_32_10</name>
    <dbReference type="NCBI Taxonomy" id="1975090"/>
    <lineage>
        <taxon>Bacteria</taxon>
        <taxon>Katanobacteria</taxon>
    </lineage>
</organism>
<dbReference type="Proteomes" id="UP000230214">
    <property type="component" value="Unassembled WGS sequence"/>
</dbReference>
<dbReference type="InterPro" id="IPR049428">
    <property type="entry name" value="RecA-like_N"/>
</dbReference>
<proteinExistence type="predicted"/>
<dbReference type="AlphaFoldDB" id="A0A2H0R9I0"/>
<dbReference type="Pfam" id="PF00154">
    <property type="entry name" value="RecA_N"/>
    <property type="match status" value="1"/>
</dbReference>
<reference evidence="2 3" key="1">
    <citation type="submission" date="2017-09" db="EMBL/GenBank/DDBJ databases">
        <title>Depth-based differentiation of microbial function through sediment-hosted aquifers and enrichment of novel symbionts in the deep terrestrial subsurface.</title>
        <authorList>
            <person name="Probst A.J."/>
            <person name="Ladd B."/>
            <person name="Jarett J.K."/>
            <person name="Geller-Mcgrath D.E."/>
            <person name="Sieber C.M."/>
            <person name="Emerson J.B."/>
            <person name="Anantharaman K."/>
            <person name="Thomas B.C."/>
            <person name="Malmstrom R."/>
            <person name="Stieglmeier M."/>
            <person name="Klingl A."/>
            <person name="Woyke T."/>
            <person name="Ryan C.M."/>
            <person name="Banfield J.F."/>
        </authorList>
    </citation>
    <scope>NUCLEOTIDE SEQUENCE [LARGE SCALE GENOMIC DNA]</scope>
    <source>
        <strain evidence="2">CG10_big_fil_rev_8_21_14_0_10_32_10</strain>
    </source>
</reference>